<dbReference type="InterPro" id="IPR012675">
    <property type="entry name" value="Beta-grasp_dom_sf"/>
</dbReference>
<proteinExistence type="predicted"/>
<sequence length="101" mass="10921">MDRYRRRESVRVTVKAFGGFRDIMPGEIVMDLPAGTDIGGLLEVLGRGYRALPEALFAMPGMLRDYVNILKNGRNIQFIRGLATLLEGGGVVALFPPAAGG</sequence>
<dbReference type="SUPFAM" id="SSF54285">
    <property type="entry name" value="MoaD/ThiS"/>
    <property type="match status" value="1"/>
</dbReference>
<dbReference type="InterPro" id="IPR016155">
    <property type="entry name" value="Mopterin_synth/thiamin_S_b"/>
</dbReference>
<dbReference type="InterPro" id="IPR052045">
    <property type="entry name" value="Sulfur_Carrier/Prot_Modifier"/>
</dbReference>
<gene>
    <name evidence="1" type="ORF">ASZ90_009790</name>
</gene>
<dbReference type="PANTHER" id="PTHR38031:SF1">
    <property type="entry name" value="SULFUR CARRIER PROTEIN CYSO"/>
    <property type="match status" value="1"/>
</dbReference>
<reference evidence="1" key="1">
    <citation type="journal article" date="2015" name="Proc. Natl. Acad. Sci. U.S.A.">
        <title>Networks of energetic and metabolic interactions define dynamics in microbial communities.</title>
        <authorList>
            <person name="Embree M."/>
            <person name="Liu J.K."/>
            <person name="Al-Bassam M.M."/>
            <person name="Zengler K."/>
        </authorList>
    </citation>
    <scope>NUCLEOTIDE SEQUENCE</scope>
</reference>
<dbReference type="EMBL" id="LNQE01001187">
    <property type="protein sequence ID" value="KUG20477.1"/>
    <property type="molecule type" value="Genomic_DNA"/>
</dbReference>
<dbReference type="NCBIfam" id="TIGR01687">
    <property type="entry name" value="moaD_arch"/>
    <property type="match status" value="1"/>
</dbReference>
<dbReference type="InterPro" id="IPR003749">
    <property type="entry name" value="ThiS/MoaD-like"/>
</dbReference>
<accession>A0A0W8FHW1</accession>
<organism evidence="1">
    <name type="scientific">hydrocarbon metagenome</name>
    <dbReference type="NCBI Taxonomy" id="938273"/>
    <lineage>
        <taxon>unclassified sequences</taxon>
        <taxon>metagenomes</taxon>
        <taxon>ecological metagenomes</taxon>
    </lineage>
</organism>
<dbReference type="Pfam" id="PF02597">
    <property type="entry name" value="ThiS"/>
    <property type="match status" value="1"/>
</dbReference>
<dbReference type="AlphaFoldDB" id="A0A0W8FHW1"/>
<dbReference type="PANTHER" id="PTHR38031">
    <property type="entry name" value="SULFUR CARRIER PROTEIN SLR0821-RELATED"/>
    <property type="match status" value="1"/>
</dbReference>
<comment type="caution">
    <text evidence="1">The sequence shown here is derived from an EMBL/GenBank/DDBJ whole genome shotgun (WGS) entry which is preliminary data.</text>
</comment>
<name>A0A0W8FHW1_9ZZZZ</name>
<dbReference type="InterPro" id="IPR010038">
    <property type="entry name" value="MoaD_arc-typ"/>
</dbReference>
<protein>
    <submittedName>
        <fullName evidence="1">Molybdenum cofactor biosynthesis protein moad</fullName>
    </submittedName>
</protein>
<dbReference type="Gene3D" id="3.10.20.30">
    <property type="match status" value="1"/>
</dbReference>
<evidence type="ECO:0000313" key="1">
    <source>
        <dbReference type="EMBL" id="KUG20477.1"/>
    </source>
</evidence>